<keyword evidence="4 9" id="KW-0547">Nucleotide-binding</keyword>
<dbReference type="AlphaFoldDB" id="A0ABD6E3X6"/>
<dbReference type="Gene3D" id="1.10.400.10">
    <property type="entry name" value="GI Alpha 1, domain 2-like"/>
    <property type="match status" value="1"/>
</dbReference>
<accession>A0ABD6E3X6</accession>
<keyword evidence="2" id="KW-0519">Myristate</keyword>
<comment type="subunit">
    <text evidence="1">G proteins are composed of 3 units; alpha, beta and gamma. The alpha chain contains the guanine nucleotide binding site.</text>
</comment>
<keyword evidence="5 9" id="KW-0342">GTP-binding</keyword>
<dbReference type="EMBL" id="JBGFUD010000224">
    <property type="protein sequence ID" value="MFH4974031.1"/>
    <property type="molecule type" value="Genomic_DNA"/>
</dbReference>
<dbReference type="Gene3D" id="3.40.50.300">
    <property type="entry name" value="P-loop containing nucleotide triphosphate hydrolases"/>
    <property type="match status" value="1"/>
</dbReference>
<evidence type="ECO:0000256" key="6">
    <source>
        <dbReference type="ARBA" id="ARBA00023139"/>
    </source>
</evidence>
<evidence type="ECO:0000313" key="11">
    <source>
        <dbReference type="EMBL" id="MFH4974031.1"/>
    </source>
</evidence>
<keyword evidence="12" id="KW-1185">Reference proteome</keyword>
<evidence type="ECO:0000256" key="4">
    <source>
        <dbReference type="ARBA" id="ARBA00022741"/>
    </source>
</evidence>
<evidence type="ECO:0000256" key="8">
    <source>
        <dbReference type="ARBA" id="ARBA00023288"/>
    </source>
</evidence>
<dbReference type="GO" id="GO:0005525">
    <property type="term" value="F:GTP binding"/>
    <property type="evidence" value="ECO:0007669"/>
    <property type="project" value="UniProtKB-KW"/>
</dbReference>
<dbReference type="SUPFAM" id="SSF52540">
    <property type="entry name" value="P-loop containing nucleoside triphosphate hydrolases"/>
    <property type="match status" value="1"/>
</dbReference>
<dbReference type="PROSITE" id="PS51882">
    <property type="entry name" value="G_ALPHA"/>
    <property type="match status" value="1"/>
</dbReference>
<organism evidence="11 12">
    <name type="scientific">Gnathostoma spinigerum</name>
    <dbReference type="NCBI Taxonomy" id="75299"/>
    <lineage>
        <taxon>Eukaryota</taxon>
        <taxon>Metazoa</taxon>
        <taxon>Ecdysozoa</taxon>
        <taxon>Nematoda</taxon>
        <taxon>Chromadorea</taxon>
        <taxon>Rhabditida</taxon>
        <taxon>Spirurina</taxon>
        <taxon>Gnathostomatomorpha</taxon>
        <taxon>Gnathostomatoidea</taxon>
        <taxon>Gnathostomatidae</taxon>
        <taxon>Gnathostoma</taxon>
    </lineage>
</organism>
<dbReference type="PRINTS" id="PR00318">
    <property type="entry name" value="GPROTEINA"/>
</dbReference>
<sequence>MGLFCCKPTYEMKAEPKEEDVIRFFMIGMGSAGKSTVIRQLMKLCVDFPNSYKMYDDDWKPKENVYSESDRYRWKTIIRQNIVDSFSKAIKQCKQIGLNFTDDEQRSAANEVLNICEESETLRARIPKVYTEEFARKLLLLYGDENSVIRKAFNHRHEFAGCFRYPDGVLHFLNPEKIEAYADETFLPDQSDIIYARDNTSGLDTYKFRVHGTRIEIHDMGGQAVERKKVLEFLSHWISDTKENHLNFILYVASISEYNVQHPVNRQFTLLDESVTFMKLILSLSQVRQCGFLIFLNKCDIFEEKIMDPILKADFRKYLSDYISKDDLEQYEKGQKVHVNKMRTAIANLFAKSVTSAAVKREAPVYHRFTCAVDSKMMESIFSTIRSELLTRKLSSNEWILP</sequence>
<keyword evidence="8" id="KW-0449">Lipoprotein</keyword>
<evidence type="ECO:0000313" key="12">
    <source>
        <dbReference type="Proteomes" id="UP001608902"/>
    </source>
</evidence>
<feature type="binding site" evidence="9">
    <location>
        <begin position="219"/>
        <end position="223"/>
    </location>
    <ligand>
        <name>GTP</name>
        <dbReference type="ChEBI" id="CHEBI:37565"/>
    </ligand>
</feature>
<evidence type="ECO:0000256" key="3">
    <source>
        <dbReference type="ARBA" id="ARBA00022723"/>
    </source>
</evidence>
<keyword evidence="10" id="KW-0460">Magnesium</keyword>
<reference evidence="11 12" key="1">
    <citation type="submission" date="2024-08" db="EMBL/GenBank/DDBJ databases">
        <title>Gnathostoma spinigerum genome.</title>
        <authorList>
            <person name="Gonzalez-Bertolin B."/>
            <person name="Monzon S."/>
            <person name="Zaballos A."/>
            <person name="Jimenez P."/>
            <person name="Dekumyoy P."/>
            <person name="Varona S."/>
            <person name="Cuesta I."/>
            <person name="Sumanam S."/>
            <person name="Adisakwattana P."/>
            <person name="Gasser R.B."/>
            <person name="Hernandez-Gonzalez A."/>
            <person name="Young N.D."/>
            <person name="Perteguer M.J."/>
        </authorList>
    </citation>
    <scope>NUCLEOTIDE SEQUENCE [LARGE SCALE GENOMIC DNA]</scope>
    <source>
        <strain evidence="11">AL3</strain>
        <tissue evidence="11">Liver</tissue>
    </source>
</reference>
<feature type="binding site" evidence="9">
    <location>
        <position position="372"/>
    </location>
    <ligand>
        <name>GTP</name>
        <dbReference type="ChEBI" id="CHEBI:37565"/>
    </ligand>
</feature>
<evidence type="ECO:0000256" key="2">
    <source>
        <dbReference type="ARBA" id="ARBA00022707"/>
    </source>
</evidence>
<protein>
    <submittedName>
        <fullName evidence="11">Uncharacterized protein</fullName>
    </submittedName>
</protein>
<keyword evidence="6" id="KW-0564">Palmitate</keyword>
<keyword evidence="7" id="KW-0807">Transducer</keyword>
<feature type="binding site" evidence="10">
    <location>
        <position position="35"/>
    </location>
    <ligand>
        <name>Mg(2+)</name>
        <dbReference type="ChEBI" id="CHEBI:18420"/>
    </ligand>
</feature>
<keyword evidence="3 10" id="KW-0479">Metal-binding</keyword>
<dbReference type="GO" id="GO:0007165">
    <property type="term" value="P:signal transduction"/>
    <property type="evidence" value="ECO:0007669"/>
    <property type="project" value="UniProtKB-KW"/>
</dbReference>
<dbReference type="FunFam" id="3.40.50.300:FF:000692">
    <property type="entry name" value="Guanine nucleotide-binding protein subunit alpha"/>
    <property type="match status" value="1"/>
</dbReference>
<feature type="binding site" evidence="10">
    <location>
        <position position="200"/>
    </location>
    <ligand>
        <name>Mg(2+)</name>
        <dbReference type="ChEBI" id="CHEBI:18420"/>
    </ligand>
</feature>
<dbReference type="Pfam" id="PF00503">
    <property type="entry name" value="G-alpha"/>
    <property type="match status" value="1"/>
</dbReference>
<gene>
    <name evidence="11" type="ORF">AB6A40_000740</name>
</gene>
<dbReference type="InterPro" id="IPR027417">
    <property type="entry name" value="P-loop_NTPase"/>
</dbReference>
<dbReference type="PANTHER" id="PTHR10218:SF194">
    <property type="entry name" value="G PROTEIN, ALPHA SUBUNIT"/>
    <property type="match status" value="1"/>
</dbReference>
<dbReference type="Proteomes" id="UP001608902">
    <property type="component" value="Unassembled WGS sequence"/>
</dbReference>
<evidence type="ECO:0000256" key="5">
    <source>
        <dbReference type="ARBA" id="ARBA00023134"/>
    </source>
</evidence>
<feature type="binding site" evidence="9">
    <location>
        <begin position="297"/>
        <end position="300"/>
    </location>
    <ligand>
        <name>GTP</name>
        <dbReference type="ChEBI" id="CHEBI:37565"/>
    </ligand>
</feature>
<evidence type="ECO:0000256" key="10">
    <source>
        <dbReference type="PIRSR" id="PIRSR601019-2"/>
    </source>
</evidence>
<dbReference type="InterPro" id="IPR001019">
    <property type="entry name" value="Gprotein_alpha_su"/>
</dbReference>
<evidence type="ECO:0000256" key="1">
    <source>
        <dbReference type="ARBA" id="ARBA00011356"/>
    </source>
</evidence>
<dbReference type="InterPro" id="IPR011025">
    <property type="entry name" value="GproteinA_insert"/>
</dbReference>
<name>A0ABD6E3X6_9BILA</name>
<comment type="caution">
    <text evidence="11">The sequence shown here is derived from an EMBL/GenBank/DDBJ whole genome shotgun (WGS) entry which is preliminary data.</text>
</comment>
<evidence type="ECO:0000256" key="9">
    <source>
        <dbReference type="PIRSR" id="PIRSR601019-1"/>
    </source>
</evidence>
<dbReference type="SMART" id="SM00275">
    <property type="entry name" value="G_alpha"/>
    <property type="match status" value="1"/>
</dbReference>
<proteinExistence type="predicted"/>
<dbReference type="GO" id="GO:0046872">
    <property type="term" value="F:metal ion binding"/>
    <property type="evidence" value="ECO:0007669"/>
    <property type="project" value="UniProtKB-KW"/>
</dbReference>
<dbReference type="SUPFAM" id="SSF47895">
    <property type="entry name" value="Transducin (alpha subunit), insertion domain"/>
    <property type="match status" value="1"/>
</dbReference>
<dbReference type="PANTHER" id="PTHR10218">
    <property type="entry name" value="GTP-BINDING PROTEIN ALPHA SUBUNIT"/>
    <property type="match status" value="1"/>
</dbReference>
<evidence type="ECO:0000256" key="7">
    <source>
        <dbReference type="ARBA" id="ARBA00023224"/>
    </source>
</evidence>